<dbReference type="InterPro" id="IPR029058">
    <property type="entry name" value="AB_hydrolase_fold"/>
</dbReference>
<sequence>MTSMTRLHQAPLVDRDSNTNFRLTRDDAHYVQIIHTNAGFFREVNQVGHVDFCVNGGRLQPNCEGTRL</sequence>
<keyword evidence="7" id="KW-1185">Reference proteome</keyword>
<dbReference type="PANTHER" id="PTHR11610:SF36">
    <property type="entry name" value="LIPASE MEMBER H-A-LIKE PROTEIN"/>
    <property type="match status" value="1"/>
</dbReference>
<feature type="domain" description="Lipase" evidence="5">
    <location>
        <begin position="7"/>
        <end position="64"/>
    </location>
</feature>
<evidence type="ECO:0000256" key="3">
    <source>
        <dbReference type="ARBA" id="ARBA00022525"/>
    </source>
</evidence>
<protein>
    <recommendedName>
        <fullName evidence="5">Lipase domain-containing protein</fullName>
    </recommendedName>
</protein>
<keyword evidence="3" id="KW-0964">Secreted</keyword>
<evidence type="ECO:0000259" key="5">
    <source>
        <dbReference type="Pfam" id="PF00151"/>
    </source>
</evidence>
<gene>
    <name evidence="6" type="ORF">NQ317_008604</name>
</gene>
<feature type="non-terminal residue" evidence="6">
    <location>
        <position position="68"/>
    </location>
</feature>
<dbReference type="Gene3D" id="3.40.50.1820">
    <property type="entry name" value="alpha/beta hydrolase"/>
    <property type="match status" value="1"/>
</dbReference>
<comment type="caution">
    <text evidence="6">The sequence shown here is derived from an EMBL/GenBank/DDBJ whole genome shotgun (WGS) entry which is preliminary data.</text>
</comment>
<dbReference type="PANTHER" id="PTHR11610">
    <property type="entry name" value="LIPASE"/>
    <property type="match status" value="1"/>
</dbReference>
<dbReference type="InterPro" id="IPR013818">
    <property type="entry name" value="Lipase"/>
</dbReference>
<dbReference type="InterPro" id="IPR000734">
    <property type="entry name" value="TAG_lipase"/>
</dbReference>
<evidence type="ECO:0000313" key="6">
    <source>
        <dbReference type="EMBL" id="KAJ8975389.1"/>
    </source>
</evidence>
<organism evidence="6 7">
    <name type="scientific">Molorchus minor</name>
    <dbReference type="NCBI Taxonomy" id="1323400"/>
    <lineage>
        <taxon>Eukaryota</taxon>
        <taxon>Metazoa</taxon>
        <taxon>Ecdysozoa</taxon>
        <taxon>Arthropoda</taxon>
        <taxon>Hexapoda</taxon>
        <taxon>Insecta</taxon>
        <taxon>Pterygota</taxon>
        <taxon>Neoptera</taxon>
        <taxon>Endopterygota</taxon>
        <taxon>Coleoptera</taxon>
        <taxon>Polyphaga</taxon>
        <taxon>Cucujiformia</taxon>
        <taxon>Chrysomeloidea</taxon>
        <taxon>Cerambycidae</taxon>
        <taxon>Lamiinae</taxon>
        <taxon>Monochamini</taxon>
        <taxon>Molorchus</taxon>
    </lineage>
</organism>
<comment type="similarity">
    <text evidence="2 4">Belongs to the AB hydrolase superfamily. Lipase family.</text>
</comment>
<proteinExistence type="inferred from homology"/>
<evidence type="ECO:0000313" key="7">
    <source>
        <dbReference type="Proteomes" id="UP001162164"/>
    </source>
</evidence>
<dbReference type="SUPFAM" id="SSF53474">
    <property type="entry name" value="alpha/beta-Hydrolases"/>
    <property type="match status" value="1"/>
</dbReference>
<evidence type="ECO:0000256" key="2">
    <source>
        <dbReference type="ARBA" id="ARBA00010701"/>
    </source>
</evidence>
<comment type="subcellular location">
    <subcellularLocation>
        <location evidence="1">Secreted</location>
    </subcellularLocation>
</comment>
<name>A0ABQ9JBW8_9CUCU</name>
<dbReference type="Pfam" id="PF00151">
    <property type="entry name" value="Lipase"/>
    <property type="match status" value="1"/>
</dbReference>
<dbReference type="Proteomes" id="UP001162164">
    <property type="component" value="Unassembled WGS sequence"/>
</dbReference>
<reference evidence="6" key="1">
    <citation type="journal article" date="2023" name="Insect Mol. Biol.">
        <title>Genome sequencing provides insights into the evolution of gene families encoding plant cell wall-degrading enzymes in longhorned beetles.</title>
        <authorList>
            <person name="Shin N.R."/>
            <person name="Okamura Y."/>
            <person name="Kirsch R."/>
            <person name="Pauchet Y."/>
        </authorList>
    </citation>
    <scope>NUCLEOTIDE SEQUENCE</scope>
    <source>
        <strain evidence="6">MMC_N1</strain>
    </source>
</reference>
<accession>A0ABQ9JBW8</accession>
<evidence type="ECO:0000256" key="4">
    <source>
        <dbReference type="RuleBase" id="RU004262"/>
    </source>
</evidence>
<evidence type="ECO:0000256" key="1">
    <source>
        <dbReference type="ARBA" id="ARBA00004613"/>
    </source>
</evidence>
<dbReference type="EMBL" id="JAPWTJ010000832">
    <property type="protein sequence ID" value="KAJ8975389.1"/>
    <property type="molecule type" value="Genomic_DNA"/>
</dbReference>